<proteinExistence type="predicted"/>
<dbReference type="Proteomes" id="UP000492821">
    <property type="component" value="Unassembled WGS sequence"/>
</dbReference>
<evidence type="ECO:0000256" key="1">
    <source>
        <dbReference type="SAM" id="MobiDB-lite"/>
    </source>
</evidence>
<feature type="domain" description="Fibronectin type-III" evidence="3">
    <location>
        <begin position="597"/>
        <end position="694"/>
    </location>
</feature>
<dbReference type="InterPro" id="IPR008197">
    <property type="entry name" value="WAP_dom"/>
</dbReference>
<dbReference type="InterPro" id="IPR042447">
    <property type="entry name" value="Anosmin-1"/>
</dbReference>
<dbReference type="CDD" id="cd00063">
    <property type="entry name" value="FN3"/>
    <property type="match status" value="2"/>
</dbReference>
<dbReference type="PROSITE" id="PS50853">
    <property type="entry name" value="FN3"/>
    <property type="match status" value="2"/>
</dbReference>
<dbReference type="GO" id="GO:0030414">
    <property type="term" value="F:peptidase inhibitor activity"/>
    <property type="evidence" value="ECO:0007669"/>
    <property type="project" value="InterPro"/>
</dbReference>
<feature type="compositionally biased region" description="Low complexity" evidence="1">
    <location>
        <begin position="449"/>
        <end position="470"/>
    </location>
</feature>
<reference evidence="6" key="2">
    <citation type="submission" date="2020-10" db="UniProtKB">
        <authorList>
            <consortium name="WormBaseParasite"/>
        </authorList>
    </citation>
    <scope>IDENTIFICATION</scope>
</reference>
<dbReference type="WBParaSite" id="Pan_g19509.t1">
    <property type="protein sequence ID" value="Pan_g19509.t1"/>
    <property type="gene ID" value="Pan_g19509"/>
</dbReference>
<dbReference type="InterPro" id="IPR036645">
    <property type="entry name" value="Elafin-like_sf"/>
</dbReference>
<feature type="signal peptide" evidence="2">
    <location>
        <begin position="1"/>
        <end position="21"/>
    </location>
</feature>
<dbReference type="SUPFAM" id="SSF49265">
    <property type="entry name" value="Fibronectin type III"/>
    <property type="match status" value="1"/>
</dbReference>
<dbReference type="GO" id="GO:0030182">
    <property type="term" value="P:neuron differentiation"/>
    <property type="evidence" value="ECO:0007669"/>
    <property type="project" value="TreeGrafter"/>
</dbReference>
<feature type="region of interest" description="Disordered" evidence="1">
    <location>
        <begin position="449"/>
        <end position="472"/>
    </location>
</feature>
<sequence>MAYSKIFTTFLLTALILFVKADSDLLSARCQSRCLAELESRIKDNPDLRRQLKHQTVNLCKDDAKCSSCTIPCREAAPTDPAAVCASTLCQSPDIKSPEACNSSCAFIVDSYRNRPGSCPAEIPVKLDECSAACNRDGDCPGSEKCCTSGCSRVCIASIITDSRLLPTPEGISVQERKRKRSAVVRWVMKRLSRAHMATNANLYVLQWRWGVRKEMEGMTPWQTITVKNKMYAILKHLLLPGRYYVFRVAAINQYGTFGFSKPSVPFKLSKEVRAPSAPKNLTIEQLVFDETTSKWVPKLTWTPPSSDLPIKDYQLSWWRSSYEFANAYEQRSTGGSGAIAEAQSARRRSASLTDEGDEDYTAVDDSMEKNQKSSTIVPSYATKTQLNDGLESERVYMVEMFATVDSAEGELRGEPAVLFIRTNSPNMVINDAESVRYEVDLLPDASTTSKAAVSTTSKPTTSTSPASKKPQSDLLISINDETSNELIYSLDIQTPFYADSSLQTKASWLDSPACSADRNIFAVRVTPRNCKKSAHSTRIITVTQCVVSLTSLEFDCEYELEVDSVQSRRVVAKAFFKTQPCISTPSSETLPCPVPPSLKPKCKITSQTPISAICEWPSDLTAFAEAKIIGFRTILSSSESTAVGVASTHSPRMVYDNLLPATDYRFRLQPVTDGGLGNPVDVEFTTPGATASADLNNHPKRLDRFPILELPLESSSAASTPTLAVIVVLLSCLLRG</sequence>
<evidence type="ECO:0000259" key="4">
    <source>
        <dbReference type="PROSITE" id="PS51390"/>
    </source>
</evidence>
<dbReference type="SMART" id="SM00060">
    <property type="entry name" value="FN3"/>
    <property type="match status" value="3"/>
</dbReference>
<organism evidence="5 6">
    <name type="scientific">Panagrellus redivivus</name>
    <name type="common">Microworm</name>
    <dbReference type="NCBI Taxonomy" id="6233"/>
    <lineage>
        <taxon>Eukaryota</taxon>
        <taxon>Metazoa</taxon>
        <taxon>Ecdysozoa</taxon>
        <taxon>Nematoda</taxon>
        <taxon>Chromadorea</taxon>
        <taxon>Rhabditida</taxon>
        <taxon>Tylenchina</taxon>
        <taxon>Panagrolaimomorpha</taxon>
        <taxon>Panagrolaimoidea</taxon>
        <taxon>Panagrolaimidae</taxon>
        <taxon>Panagrellus</taxon>
    </lineage>
</organism>
<dbReference type="CDD" id="cd00199">
    <property type="entry name" value="WAP"/>
    <property type="match status" value="1"/>
</dbReference>
<dbReference type="PANTHER" id="PTHR14131">
    <property type="entry name" value="ANOSMIN"/>
    <property type="match status" value="1"/>
</dbReference>
<dbReference type="PROSITE" id="PS51390">
    <property type="entry name" value="WAP"/>
    <property type="match status" value="1"/>
</dbReference>
<name>A0A7E4VDE7_PANRE</name>
<evidence type="ECO:0000259" key="3">
    <source>
        <dbReference type="PROSITE" id="PS50853"/>
    </source>
</evidence>
<dbReference type="Gene3D" id="4.10.75.10">
    <property type="entry name" value="Elafin-like"/>
    <property type="match status" value="1"/>
</dbReference>
<dbReference type="GO" id="GO:0005576">
    <property type="term" value="C:extracellular region"/>
    <property type="evidence" value="ECO:0007669"/>
    <property type="project" value="InterPro"/>
</dbReference>
<evidence type="ECO:0000313" key="5">
    <source>
        <dbReference type="Proteomes" id="UP000492821"/>
    </source>
</evidence>
<feature type="region of interest" description="Disordered" evidence="1">
    <location>
        <begin position="336"/>
        <end position="361"/>
    </location>
</feature>
<dbReference type="AlphaFoldDB" id="A0A7E4VDE7"/>
<dbReference type="InterPro" id="IPR013783">
    <property type="entry name" value="Ig-like_fold"/>
</dbReference>
<evidence type="ECO:0000256" key="2">
    <source>
        <dbReference type="SAM" id="SignalP"/>
    </source>
</evidence>
<keyword evidence="5" id="KW-1185">Reference proteome</keyword>
<dbReference type="SUPFAM" id="SSF57256">
    <property type="entry name" value="Elafin-like"/>
    <property type="match status" value="1"/>
</dbReference>
<keyword evidence="2" id="KW-0732">Signal</keyword>
<dbReference type="GO" id="GO:0009986">
    <property type="term" value="C:cell surface"/>
    <property type="evidence" value="ECO:0007669"/>
    <property type="project" value="TreeGrafter"/>
</dbReference>
<feature type="chain" id="PRO_5028841143" evidence="2">
    <location>
        <begin position="22"/>
        <end position="737"/>
    </location>
</feature>
<accession>A0A7E4VDE7</accession>
<evidence type="ECO:0000313" key="6">
    <source>
        <dbReference type="WBParaSite" id="Pan_g19509.t1"/>
    </source>
</evidence>
<protein>
    <submittedName>
        <fullName evidence="6">WAP domain-containing protein</fullName>
    </submittedName>
</protein>
<dbReference type="PANTHER" id="PTHR14131:SF5">
    <property type="entry name" value="ANOSMIN-1"/>
    <property type="match status" value="1"/>
</dbReference>
<dbReference type="InterPro" id="IPR036116">
    <property type="entry name" value="FN3_sf"/>
</dbReference>
<dbReference type="Gene3D" id="2.60.40.10">
    <property type="entry name" value="Immunoglobulins"/>
    <property type="match status" value="2"/>
</dbReference>
<feature type="domain" description="Fibronectin type-III" evidence="3">
    <location>
        <begin position="168"/>
        <end position="273"/>
    </location>
</feature>
<dbReference type="InterPro" id="IPR003961">
    <property type="entry name" value="FN3_dom"/>
</dbReference>
<dbReference type="Pfam" id="PF00095">
    <property type="entry name" value="WAP"/>
    <property type="match status" value="1"/>
</dbReference>
<dbReference type="SMART" id="SM00217">
    <property type="entry name" value="WAP"/>
    <property type="match status" value="1"/>
</dbReference>
<feature type="domain" description="WAP" evidence="4">
    <location>
        <begin position="112"/>
        <end position="159"/>
    </location>
</feature>
<reference evidence="5" key="1">
    <citation type="journal article" date="2013" name="Genetics">
        <title>The draft genome and transcriptome of Panagrellus redivivus are shaped by the harsh demands of a free-living lifestyle.</title>
        <authorList>
            <person name="Srinivasan J."/>
            <person name="Dillman A.R."/>
            <person name="Macchietto M.G."/>
            <person name="Heikkinen L."/>
            <person name="Lakso M."/>
            <person name="Fracchia K.M."/>
            <person name="Antoshechkin I."/>
            <person name="Mortazavi A."/>
            <person name="Wong G."/>
            <person name="Sternberg P.W."/>
        </authorList>
    </citation>
    <scope>NUCLEOTIDE SEQUENCE [LARGE SCALE GENOMIC DNA]</scope>
    <source>
        <strain evidence="5">MT8872</strain>
    </source>
</reference>